<dbReference type="CDD" id="cd09917">
    <property type="entry name" value="F-box_SF"/>
    <property type="match status" value="1"/>
</dbReference>
<name>A0A0D0CTP4_9AGAR</name>
<feature type="compositionally biased region" description="Basic residues" evidence="1">
    <location>
        <begin position="1"/>
        <end position="10"/>
    </location>
</feature>
<evidence type="ECO:0000313" key="3">
    <source>
        <dbReference type="EMBL" id="KIK59138.1"/>
    </source>
</evidence>
<dbReference type="EMBL" id="KN834781">
    <property type="protein sequence ID" value="KIK59138.1"/>
    <property type="molecule type" value="Genomic_DNA"/>
</dbReference>
<dbReference type="InterPro" id="IPR036047">
    <property type="entry name" value="F-box-like_dom_sf"/>
</dbReference>
<dbReference type="Pfam" id="PF12937">
    <property type="entry name" value="F-box-like"/>
    <property type="match status" value="1"/>
</dbReference>
<dbReference type="Gene3D" id="1.20.1280.50">
    <property type="match status" value="1"/>
</dbReference>
<evidence type="ECO:0000256" key="1">
    <source>
        <dbReference type="SAM" id="MobiDB-lite"/>
    </source>
</evidence>
<gene>
    <name evidence="3" type="ORF">GYMLUDRAFT_44894</name>
</gene>
<accession>A0A0D0CTP4</accession>
<evidence type="ECO:0000313" key="4">
    <source>
        <dbReference type="Proteomes" id="UP000053593"/>
    </source>
</evidence>
<evidence type="ECO:0000259" key="2">
    <source>
        <dbReference type="PROSITE" id="PS50181"/>
    </source>
</evidence>
<dbReference type="SMART" id="SM00256">
    <property type="entry name" value="FBOX"/>
    <property type="match status" value="1"/>
</dbReference>
<feature type="domain" description="F-box" evidence="2">
    <location>
        <begin position="88"/>
        <end position="137"/>
    </location>
</feature>
<reference evidence="3 4" key="1">
    <citation type="submission" date="2014-04" db="EMBL/GenBank/DDBJ databases">
        <title>Evolutionary Origins and Diversification of the Mycorrhizal Mutualists.</title>
        <authorList>
            <consortium name="DOE Joint Genome Institute"/>
            <consortium name="Mycorrhizal Genomics Consortium"/>
            <person name="Kohler A."/>
            <person name="Kuo A."/>
            <person name="Nagy L.G."/>
            <person name="Floudas D."/>
            <person name="Copeland A."/>
            <person name="Barry K.W."/>
            <person name="Cichocki N."/>
            <person name="Veneault-Fourrey C."/>
            <person name="LaButti K."/>
            <person name="Lindquist E.A."/>
            <person name="Lipzen A."/>
            <person name="Lundell T."/>
            <person name="Morin E."/>
            <person name="Murat C."/>
            <person name="Riley R."/>
            <person name="Ohm R."/>
            <person name="Sun H."/>
            <person name="Tunlid A."/>
            <person name="Henrissat B."/>
            <person name="Grigoriev I.V."/>
            <person name="Hibbett D.S."/>
            <person name="Martin F."/>
        </authorList>
    </citation>
    <scope>NUCLEOTIDE SEQUENCE [LARGE SCALE GENOMIC DNA]</scope>
    <source>
        <strain evidence="3 4">FD-317 M1</strain>
    </source>
</reference>
<dbReference type="SUPFAM" id="SSF81383">
    <property type="entry name" value="F-box domain"/>
    <property type="match status" value="1"/>
</dbReference>
<feature type="region of interest" description="Disordered" evidence="1">
    <location>
        <begin position="1"/>
        <end position="74"/>
    </location>
</feature>
<dbReference type="Proteomes" id="UP000053593">
    <property type="component" value="Unassembled WGS sequence"/>
</dbReference>
<dbReference type="AlphaFoldDB" id="A0A0D0CTP4"/>
<feature type="compositionally biased region" description="Acidic residues" evidence="1">
    <location>
        <begin position="28"/>
        <end position="40"/>
    </location>
</feature>
<organism evidence="3 4">
    <name type="scientific">Collybiopsis luxurians FD-317 M1</name>
    <dbReference type="NCBI Taxonomy" id="944289"/>
    <lineage>
        <taxon>Eukaryota</taxon>
        <taxon>Fungi</taxon>
        <taxon>Dikarya</taxon>
        <taxon>Basidiomycota</taxon>
        <taxon>Agaricomycotina</taxon>
        <taxon>Agaricomycetes</taxon>
        <taxon>Agaricomycetidae</taxon>
        <taxon>Agaricales</taxon>
        <taxon>Marasmiineae</taxon>
        <taxon>Omphalotaceae</taxon>
        <taxon>Collybiopsis</taxon>
        <taxon>Collybiopsis luxurians</taxon>
    </lineage>
</organism>
<dbReference type="OrthoDB" id="2322499at2759"/>
<keyword evidence="4" id="KW-1185">Reference proteome</keyword>
<protein>
    <recommendedName>
        <fullName evidence="2">F-box domain-containing protein</fullName>
    </recommendedName>
</protein>
<dbReference type="HOGENOM" id="CLU_010790_2_2_1"/>
<proteinExistence type="predicted"/>
<dbReference type="PROSITE" id="PS50181">
    <property type="entry name" value="FBOX"/>
    <property type="match status" value="1"/>
</dbReference>
<sequence length="717" mass="84035">MPRRSQRIRGKVATYTDAQDEVSNTADADGEFQNDNGDEEERPRKRAKRSSRSKGTSNDEDYHAASSSKKQRIPEQFRKVRGRLGLLERLAKDMPLEVILEIFCYLDPGDLLRLARTTKDLRGILMSRSSESVWRTAREGVEGLPYRPDDLNEPQYAHLLYQSYCHICGHKPCDSVFWSFRMRCCKNCAFATFPKCDDLAFVAGLPREYSMRRRDVLPWEYLKGSWRYRDVVCHAGITARYKAEFEALETEIERNEWIERKIDERWKRVEHASSCQQWLQARLDRRSNELDNIREQRREAILERLEKIGWREEAELSMSSWMSDDFASHKLVRQPKKLTDYGWNSIKTELVEWLTKRKEDRLERQRRNTLQSRYKLLSAEYDQSKSRHDLRDPFPGKCDILTSKYFEDLIWDTPMDEEITAEFMKSKFLEHFPAIIDKWRPAKTQELVEVMQKSRPGATVSDLHLATTVFECTKCLPRTLMHYPQMFYHHCCFENRETNSVRMAEFQYIFSNPWSSKPLAPSGSGSQVAKEIVQACSLDPAAATIQDLYNVNPLIECTTCNLNGSSWYDGRLFMRWPSAIGAEHRTHTLSIDSFGDKTSQILAFEPSNNLLLSACCAYCHVADIKDMSKLQEHLRLCHNDVLKWGTDDCIFPLSLAEVRTHSYWNPTVELRLLSSTFRYNKDSTQTTSDLNYVSRFFSEILPYLDYLDDEYYEYDDY</sequence>
<dbReference type="InterPro" id="IPR001810">
    <property type="entry name" value="F-box_dom"/>
</dbReference>